<keyword evidence="1" id="KW-0812">Transmembrane</keyword>
<organism evidence="2 3">
    <name type="scientific">Rangifer tarandus platyrhynchus</name>
    <name type="common">Svalbard reindeer</name>
    <dbReference type="NCBI Taxonomy" id="3082113"/>
    <lineage>
        <taxon>Eukaryota</taxon>
        <taxon>Metazoa</taxon>
        <taxon>Chordata</taxon>
        <taxon>Craniata</taxon>
        <taxon>Vertebrata</taxon>
        <taxon>Euteleostomi</taxon>
        <taxon>Mammalia</taxon>
        <taxon>Eutheria</taxon>
        <taxon>Laurasiatheria</taxon>
        <taxon>Artiodactyla</taxon>
        <taxon>Ruminantia</taxon>
        <taxon>Pecora</taxon>
        <taxon>Cervidae</taxon>
        <taxon>Odocoileinae</taxon>
        <taxon>Rangifer</taxon>
    </lineage>
</organism>
<dbReference type="Proteomes" id="UP001176941">
    <property type="component" value="Chromosome 20"/>
</dbReference>
<evidence type="ECO:0000313" key="3">
    <source>
        <dbReference type="Proteomes" id="UP001176941"/>
    </source>
</evidence>
<sequence>MKHSGQASGICCVALARETFNKKFPFSKVARPQTEKTGQPIEFANLFPVNKAQGLFPRPAVPSHLLRRRKPGWLAYLFISLFYKGVTNWAGFLDLVPALFLIRECGFYNPQ</sequence>
<keyword evidence="1" id="KW-0472">Membrane</keyword>
<protein>
    <submittedName>
        <fullName evidence="2">Uncharacterized protein</fullName>
    </submittedName>
</protein>
<dbReference type="EMBL" id="OX459956">
    <property type="protein sequence ID" value="CAI9162314.1"/>
    <property type="molecule type" value="Genomic_DNA"/>
</dbReference>
<proteinExistence type="predicted"/>
<gene>
    <name evidence="2" type="ORF">MRATA1EN1_LOCUS11276</name>
</gene>
<evidence type="ECO:0000256" key="1">
    <source>
        <dbReference type="SAM" id="Phobius"/>
    </source>
</evidence>
<evidence type="ECO:0000313" key="2">
    <source>
        <dbReference type="EMBL" id="CAI9162314.1"/>
    </source>
</evidence>
<keyword evidence="3" id="KW-1185">Reference proteome</keyword>
<keyword evidence="1" id="KW-1133">Transmembrane helix</keyword>
<accession>A0ABN8YRH8</accession>
<feature type="transmembrane region" description="Helical" evidence="1">
    <location>
        <begin position="73"/>
        <end position="92"/>
    </location>
</feature>
<reference evidence="2" key="1">
    <citation type="submission" date="2023-04" db="EMBL/GenBank/DDBJ databases">
        <authorList>
            <consortium name="ELIXIR-Norway"/>
        </authorList>
    </citation>
    <scope>NUCLEOTIDE SEQUENCE [LARGE SCALE GENOMIC DNA]</scope>
</reference>
<name>A0ABN8YRH8_RANTA</name>